<reference evidence="1" key="2">
    <citation type="journal article" date="2015" name="Fish Shellfish Immunol.">
        <title>Early steps in the European eel (Anguilla anguilla)-Vibrio vulnificus interaction in the gills: Role of the RtxA13 toxin.</title>
        <authorList>
            <person name="Callol A."/>
            <person name="Pajuelo D."/>
            <person name="Ebbesson L."/>
            <person name="Teles M."/>
            <person name="MacKenzie S."/>
            <person name="Amaro C."/>
        </authorList>
    </citation>
    <scope>NUCLEOTIDE SEQUENCE</scope>
</reference>
<evidence type="ECO:0000313" key="1">
    <source>
        <dbReference type="EMBL" id="JAH32944.1"/>
    </source>
</evidence>
<organism evidence="1">
    <name type="scientific">Anguilla anguilla</name>
    <name type="common">European freshwater eel</name>
    <name type="synonym">Muraena anguilla</name>
    <dbReference type="NCBI Taxonomy" id="7936"/>
    <lineage>
        <taxon>Eukaryota</taxon>
        <taxon>Metazoa</taxon>
        <taxon>Chordata</taxon>
        <taxon>Craniata</taxon>
        <taxon>Vertebrata</taxon>
        <taxon>Euteleostomi</taxon>
        <taxon>Actinopterygii</taxon>
        <taxon>Neopterygii</taxon>
        <taxon>Teleostei</taxon>
        <taxon>Anguilliformes</taxon>
        <taxon>Anguillidae</taxon>
        <taxon>Anguilla</taxon>
    </lineage>
</organism>
<sequence length="9" mass="1038">MKETRSLCA</sequence>
<name>A0A0E9RV07_ANGAN</name>
<protein>
    <submittedName>
        <fullName evidence="1">Uncharacterized protein</fullName>
    </submittedName>
</protein>
<dbReference type="EMBL" id="GBXM01075633">
    <property type="protein sequence ID" value="JAH32944.1"/>
    <property type="molecule type" value="Transcribed_RNA"/>
</dbReference>
<proteinExistence type="predicted"/>
<reference evidence="1" key="1">
    <citation type="submission" date="2014-11" db="EMBL/GenBank/DDBJ databases">
        <authorList>
            <person name="Amaro Gonzalez C."/>
        </authorList>
    </citation>
    <scope>NUCLEOTIDE SEQUENCE</scope>
</reference>
<accession>A0A0E9RV07</accession>